<dbReference type="RefSeq" id="WP_188532787.1">
    <property type="nucleotide sequence ID" value="NZ_BMGR01000014.1"/>
</dbReference>
<sequence>MEQTAIVTAPTWDWREKPFNIRDFLQEKQLIEQDNKKAAQVIRIESDSTFSKIKRAVVDHFTERFESSKEHEKTTWLTRQHEAIIGMKTSIDWFKREIEEFLRRNNLLGSAYPTYYTDIVEATYQETYGLGPISTWWKHERYNDSQAARIIGTNIFFEIPGQMEELQDISYQSESDVLRVAKQLSLRNPTTSLNAHNPSLQIDMADGTRVTIVIPPWSVRPMIIFRNYTIKKVSLEDIAAYGTYPHELIHILRTFAKGRATTMLCGPVKSGKSTLLGAMIAERKTYDKMMIIQKDFDELKTSEFYPKHEVMELIMTTSNMSRIFDLVLRSDYEYIVVGELRSLEAEIFLKACERGLPGALTTYHTPDPENIPSQLADVILDEHPNKDHHAQWERVAKSVHTAIVMEEMKDRSKRLVKMTMFDWNPLTKEFKTHDLVSWDRKEGVWRFSSFIPERVLSVLERYAPEETTQMQFILGKLAEKYPMRG</sequence>
<dbReference type="EMBL" id="BMGR01000014">
    <property type="protein sequence ID" value="GGG18785.1"/>
    <property type="molecule type" value="Genomic_DNA"/>
</dbReference>
<gene>
    <name evidence="3" type="ORF">GCM10010916_39480</name>
</gene>
<dbReference type="Gene3D" id="3.40.50.300">
    <property type="entry name" value="P-loop containing nucleotide triphosphate hydrolases"/>
    <property type="match status" value="1"/>
</dbReference>
<evidence type="ECO:0000313" key="3">
    <source>
        <dbReference type="EMBL" id="GGG18785.1"/>
    </source>
</evidence>
<keyword evidence="4" id="KW-1185">Reference proteome</keyword>
<comment type="caution">
    <text evidence="3">The sequence shown here is derived from an EMBL/GenBank/DDBJ whole genome shotgun (WGS) entry which is preliminary data.</text>
</comment>
<dbReference type="Gene3D" id="3.30.450.380">
    <property type="match status" value="1"/>
</dbReference>
<dbReference type="InterPro" id="IPR001482">
    <property type="entry name" value="T2SS/T4SS_dom"/>
</dbReference>
<dbReference type="Pfam" id="PF00437">
    <property type="entry name" value="T2SSE"/>
    <property type="match status" value="1"/>
</dbReference>
<feature type="domain" description="Bacterial type II secretion system protein E" evidence="2">
    <location>
        <begin position="204"/>
        <end position="377"/>
    </location>
</feature>
<organism evidence="3 4">
    <name type="scientific">Paenibacillus abyssi</name>
    <dbReference type="NCBI Taxonomy" id="1340531"/>
    <lineage>
        <taxon>Bacteria</taxon>
        <taxon>Bacillati</taxon>
        <taxon>Bacillota</taxon>
        <taxon>Bacilli</taxon>
        <taxon>Bacillales</taxon>
        <taxon>Paenibacillaceae</taxon>
        <taxon>Paenibacillus</taxon>
    </lineage>
</organism>
<dbReference type="InterPro" id="IPR050921">
    <property type="entry name" value="T4SS_GSP_E_ATPase"/>
</dbReference>
<dbReference type="AlphaFoldDB" id="A0A917LFA4"/>
<protein>
    <recommendedName>
        <fullName evidence="2">Bacterial type II secretion system protein E domain-containing protein</fullName>
    </recommendedName>
</protein>
<evidence type="ECO:0000313" key="4">
    <source>
        <dbReference type="Proteomes" id="UP000644756"/>
    </source>
</evidence>
<name>A0A917LFA4_9BACL</name>
<dbReference type="PANTHER" id="PTHR30486">
    <property type="entry name" value="TWITCHING MOTILITY PROTEIN PILT"/>
    <property type="match status" value="1"/>
</dbReference>
<reference evidence="3" key="2">
    <citation type="submission" date="2020-09" db="EMBL/GenBank/DDBJ databases">
        <authorList>
            <person name="Sun Q."/>
            <person name="Zhou Y."/>
        </authorList>
    </citation>
    <scope>NUCLEOTIDE SEQUENCE</scope>
    <source>
        <strain evidence="3">CGMCC 1.12987</strain>
    </source>
</reference>
<proteinExistence type="inferred from homology"/>
<dbReference type="SUPFAM" id="SSF52540">
    <property type="entry name" value="P-loop containing nucleoside triphosphate hydrolases"/>
    <property type="match status" value="1"/>
</dbReference>
<dbReference type="InterPro" id="IPR027417">
    <property type="entry name" value="P-loop_NTPase"/>
</dbReference>
<dbReference type="PANTHER" id="PTHR30486:SF6">
    <property type="entry name" value="TYPE IV PILUS RETRACTATION ATPASE PILT"/>
    <property type="match status" value="1"/>
</dbReference>
<accession>A0A917LFA4</accession>
<reference evidence="3" key="1">
    <citation type="journal article" date="2014" name="Int. J. Syst. Evol. Microbiol.">
        <title>Complete genome sequence of Corynebacterium casei LMG S-19264T (=DSM 44701T), isolated from a smear-ripened cheese.</title>
        <authorList>
            <consortium name="US DOE Joint Genome Institute (JGI-PGF)"/>
            <person name="Walter F."/>
            <person name="Albersmeier A."/>
            <person name="Kalinowski J."/>
            <person name="Ruckert C."/>
        </authorList>
    </citation>
    <scope>NUCLEOTIDE SEQUENCE</scope>
    <source>
        <strain evidence="3">CGMCC 1.12987</strain>
    </source>
</reference>
<evidence type="ECO:0000259" key="2">
    <source>
        <dbReference type="Pfam" id="PF00437"/>
    </source>
</evidence>
<dbReference type="GO" id="GO:0016887">
    <property type="term" value="F:ATP hydrolysis activity"/>
    <property type="evidence" value="ECO:0007669"/>
    <property type="project" value="InterPro"/>
</dbReference>
<dbReference type="Proteomes" id="UP000644756">
    <property type="component" value="Unassembled WGS sequence"/>
</dbReference>
<comment type="similarity">
    <text evidence="1">Belongs to the GSP E family.</text>
</comment>
<evidence type="ECO:0000256" key="1">
    <source>
        <dbReference type="ARBA" id="ARBA00006611"/>
    </source>
</evidence>